<feature type="domain" description="DUF4124" evidence="4">
    <location>
        <begin position="13"/>
        <end position="58"/>
    </location>
</feature>
<reference evidence="5 6" key="1">
    <citation type="submission" date="2023-08" db="EMBL/GenBank/DDBJ databases">
        <title>Rhodoferax potami sp. nov. and Rhodoferax mekongensis sp. nov., isolated from the Mekong River in Thailand.</title>
        <authorList>
            <person name="Kitikhun S."/>
            <person name="Charoenyingcharoen P."/>
            <person name="Siriarchawattana P."/>
            <person name="Likhitrattanapisal S."/>
            <person name="Nilsakha T."/>
            <person name="Chanpet A."/>
            <person name="Rattanawaree P."/>
            <person name="Ingsriswang S."/>
        </authorList>
    </citation>
    <scope>NUCLEOTIDE SEQUENCE [LARGE SCALE GENOMIC DNA]</scope>
    <source>
        <strain evidence="5 6">TBRC 17660</strain>
    </source>
</reference>
<organism evidence="5 6">
    <name type="scientific">Rhodoferax potami</name>
    <dbReference type="NCBI Taxonomy" id="3068338"/>
    <lineage>
        <taxon>Bacteria</taxon>
        <taxon>Pseudomonadati</taxon>
        <taxon>Pseudomonadota</taxon>
        <taxon>Betaproteobacteria</taxon>
        <taxon>Burkholderiales</taxon>
        <taxon>Comamonadaceae</taxon>
        <taxon>Rhodoferax</taxon>
    </lineage>
</organism>
<feature type="chain" id="PRO_5046904768" evidence="2">
    <location>
        <begin position="23"/>
        <end position="213"/>
    </location>
</feature>
<dbReference type="Pfam" id="PF00462">
    <property type="entry name" value="Glutaredoxin"/>
    <property type="match status" value="1"/>
</dbReference>
<keyword evidence="6" id="KW-1185">Reference proteome</keyword>
<evidence type="ECO:0000259" key="4">
    <source>
        <dbReference type="Pfam" id="PF13511"/>
    </source>
</evidence>
<dbReference type="Proteomes" id="UP001321700">
    <property type="component" value="Unassembled WGS sequence"/>
</dbReference>
<proteinExistence type="predicted"/>
<dbReference type="InterPro" id="IPR002109">
    <property type="entry name" value="Glutaredoxin"/>
</dbReference>
<feature type="region of interest" description="Disordered" evidence="1">
    <location>
        <begin position="178"/>
        <end position="213"/>
    </location>
</feature>
<dbReference type="InterPro" id="IPR025392">
    <property type="entry name" value="DUF4124"/>
</dbReference>
<evidence type="ECO:0000313" key="5">
    <source>
        <dbReference type="EMBL" id="MDT7520349.1"/>
    </source>
</evidence>
<dbReference type="InterPro" id="IPR036249">
    <property type="entry name" value="Thioredoxin-like_sf"/>
</dbReference>
<name>A0ABU3KSW6_9BURK</name>
<sequence>MQTRTTIAIGLIAASLTGLAQAQGVYKIVGPDGKVTFSDKPPSAAQAAGGANVQAANAGGAGATAGLPYELRQIVAKFPVTLYTSAQCAPCDSGRTLLKSRGVPFNEKTVSNAEDNEALQRLSGESTLPFATIGGQKLKGYSDAEWVQYLDAAGYPKDSILPKTYRYPAATPLVSIQKAAPAKAPEAAKPPIEPAELPRPTAPSPSNPAGITF</sequence>
<protein>
    <submittedName>
        <fullName evidence="5">Glutaredoxin family protein</fullName>
    </submittedName>
</protein>
<evidence type="ECO:0000256" key="2">
    <source>
        <dbReference type="SAM" id="SignalP"/>
    </source>
</evidence>
<dbReference type="PROSITE" id="PS51354">
    <property type="entry name" value="GLUTAREDOXIN_2"/>
    <property type="match status" value="1"/>
</dbReference>
<accession>A0ABU3KSW6</accession>
<keyword evidence="2" id="KW-0732">Signal</keyword>
<gene>
    <name evidence="5" type="ORF">RAE19_16820</name>
</gene>
<feature type="domain" description="Glutaredoxin" evidence="3">
    <location>
        <begin position="80"/>
        <end position="136"/>
    </location>
</feature>
<dbReference type="CDD" id="cd02976">
    <property type="entry name" value="NrdH"/>
    <property type="match status" value="1"/>
</dbReference>
<evidence type="ECO:0000259" key="3">
    <source>
        <dbReference type="Pfam" id="PF00462"/>
    </source>
</evidence>
<feature type="signal peptide" evidence="2">
    <location>
        <begin position="1"/>
        <end position="22"/>
    </location>
</feature>
<dbReference type="Pfam" id="PF13511">
    <property type="entry name" value="DUF4124"/>
    <property type="match status" value="1"/>
</dbReference>
<comment type="caution">
    <text evidence="5">The sequence shown here is derived from an EMBL/GenBank/DDBJ whole genome shotgun (WGS) entry which is preliminary data.</text>
</comment>
<evidence type="ECO:0000313" key="6">
    <source>
        <dbReference type="Proteomes" id="UP001321700"/>
    </source>
</evidence>
<feature type="compositionally biased region" description="Low complexity" evidence="1">
    <location>
        <begin position="178"/>
        <end position="190"/>
    </location>
</feature>
<dbReference type="RefSeq" id="WP_313875953.1">
    <property type="nucleotide sequence ID" value="NZ_JAVBIK010000001.1"/>
</dbReference>
<dbReference type="EMBL" id="JAVBIK010000001">
    <property type="protein sequence ID" value="MDT7520349.1"/>
    <property type="molecule type" value="Genomic_DNA"/>
</dbReference>
<evidence type="ECO:0000256" key="1">
    <source>
        <dbReference type="SAM" id="MobiDB-lite"/>
    </source>
</evidence>
<dbReference type="Gene3D" id="3.40.30.10">
    <property type="entry name" value="Glutaredoxin"/>
    <property type="match status" value="1"/>
</dbReference>
<dbReference type="SUPFAM" id="SSF52833">
    <property type="entry name" value="Thioredoxin-like"/>
    <property type="match status" value="1"/>
</dbReference>